<dbReference type="GO" id="GO:0006865">
    <property type="term" value="P:amino acid transport"/>
    <property type="evidence" value="ECO:0007669"/>
    <property type="project" value="UniProtKB-KW"/>
</dbReference>
<feature type="transmembrane region" description="Helical" evidence="9">
    <location>
        <begin position="142"/>
        <end position="162"/>
    </location>
</feature>
<dbReference type="Pfam" id="PF02653">
    <property type="entry name" value="BPD_transp_2"/>
    <property type="match status" value="1"/>
</dbReference>
<reference evidence="10 11" key="1">
    <citation type="submission" date="2019-02" db="EMBL/GenBank/DDBJ databases">
        <title>Siculibacillus lacustris gen. nov., sp. nov., a new rosette-forming bacterium isolated from a freshwater crater lake (Lake St. Ana, Romania).</title>
        <authorList>
            <person name="Felfoldi T."/>
            <person name="Marton Z."/>
            <person name="Szabo A."/>
            <person name="Mentes A."/>
            <person name="Boka K."/>
            <person name="Marialigeti K."/>
            <person name="Mathe I."/>
            <person name="Koncz M."/>
            <person name="Schumann P."/>
            <person name="Toth E."/>
        </authorList>
    </citation>
    <scope>NUCLEOTIDE SEQUENCE [LARGE SCALE GENOMIC DNA]</scope>
    <source>
        <strain evidence="10 11">SA-279</strain>
    </source>
</reference>
<proteinExistence type="inferred from homology"/>
<evidence type="ECO:0000313" key="11">
    <source>
        <dbReference type="Proteomes" id="UP000292781"/>
    </source>
</evidence>
<protein>
    <submittedName>
        <fullName evidence="10">Branched-chain amino acid ABC transporter permease</fullName>
    </submittedName>
</protein>
<comment type="subcellular location">
    <subcellularLocation>
        <location evidence="1">Cell membrane</location>
        <topology evidence="1">Multi-pass membrane protein</topology>
    </subcellularLocation>
</comment>
<feature type="transmembrane region" description="Helical" evidence="9">
    <location>
        <begin position="97"/>
        <end position="115"/>
    </location>
</feature>
<name>A0A4Q9VQ73_9HYPH</name>
<evidence type="ECO:0000256" key="7">
    <source>
        <dbReference type="ARBA" id="ARBA00023136"/>
    </source>
</evidence>
<dbReference type="RefSeq" id="WP_131309945.1">
    <property type="nucleotide sequence ID" value="NZ_SJFN01000017.1"/>
</dbReference>
<dbReference type="AlphaFoldDB" id="A0A4Q9VQ73"/>
<feature type="transmembrane region" description="Helical" evidence="9">
    <location>
        <begin position="226"/>
        <end position="253"/>
    </location>
</feature>
<dbReference type="InterPro" id="IPR052157">
    <property type="entry name" value="BCAA_transport_permease"/>
</dbReference>
<dbReference type="GO" id="GO:0022857">
    <property type="term" value="F:transmembrane transporter activity"/>
    <property type="evidence" value="ECO:0007669"/>
    <property type="project" value="InterPro"/>
</dbReference>
<dbReference type="CDD" id="cd06582">
    <property type="entry name" value="TM_PBP1_LivH_like"/>
    <property type="match status" value="1"/>
</dbReference>
<keyword evidence="11" id="KW-1185">Reference proteome</keyword>
<accession>A0A4Q9VQ73</accession>
<comment type="caution">
    <text evidence="10">The sequence shown here is derived from an EMBL/GenBank/DDBJ whole genome shotgun (WGS) entry which is preliminary data.</text>
</comment>
<evidence type="ECO:0000256" key="6">
    <source>
        <dbReference type="ARBA" id="ARBA00022989"/>
    </source>
</evidence>
<feature type="transmembrane region" description="Helical" evidence="9">
    <location>
        <begin position="274"/>
        <end position="296"/>
    </location>
</feature>
<feature type="transmembrane region" description="Helical" evidence="9">
    <location>
        <begin position="6"/>
        <end position="31"/>
    </location>
</feature>
<evidence type="ECO:0000256" key="1">
    <source>
        <dbReference type="ARBA" id="ARBA00004651"/>
    </source>
</evidence>
<keyword evidence="5" id="KW-0029">Amino-acid transport</keyword>
<feature type="transmembrane region" description="Helical" evidence="9">
    <location>
        <begin position="43"/>
        <end position="60"/>
    </location>
</feature>
<organism evidence="10 11">
    <name type="scientific">Siculibacillus lacustris</name>
    <dbReference type="NCBI Taxonomy" id="1549641"/>
    <lineage>
        <taxon>Bacteria</taxon>
        <taxon>Pseudomonadati</taxon>
        <taxon>Pseudomonadota</taxon>
        <taxon>Alphaproteobacteria</taxon>
        <taxon>Hyphomicrobiales</taxon>
        <taxon>Ancalomicrobiaceae</taxon>
        <taxon>Siculibacillus</taxon>
    </lineage>
</organism>
<evidence type="ECO:0000313" key="10">
    <source>
        <dbReference type="EMBL" id="TBW36996.1"/>
    </source>
</evidence>
<dbReference type="GO" id="GO:0005886">
    <property type="term" value="C:plasma membrane"/>
    <property type="evidence" value="ECO:0007669"/>
    <property type="project" value="UniProtKB-SubCell"/>
</dbReference>
<evidence type="ECO:0000256" key="9">
    <source>
        <dbReference type="SAM" id="Phobius"/>
    </source>
</evidence>
<dbReference type="OrthoDB" id="9807115at2"/>
<keyword evidence="4 9" id="KW-0812">Transmembrane</keyword>
<dbReference type="InterPro" id="IPR001851">
    <property type="entry name" value="ABC_transp_permease"/>
</dbReference>
<dbReference type="EMBL" id="SJFN01000017">
    <property type="protein sequence ID" value="TBW36996.1"/>
    <property type="molecule type" value="Genomic_DNA"/>
</dbReference>
<gene>
    <name evidence="10" type="ORF">EYW49_12660</name>
</gene>
<evidence type="ECO:0000256" key="4">
    <source>
        <dbReference type="ARBA" id="ARBA00022692"/>
    </source>
</evidence>
<feature type="transmembrane region" description="Helical" evidence="9">
    <location>
        <begin position="191"/>
        <end position="214"/>
    </location>
</feature>
<sequence>MSFTLLAVQILNGLQLGVILFLVAAGLTLVFGVMDFVNLAHGVQYMLGAYLTAVAVAATGHFGLGLAAGLVGSLALGFAFEVLLFRHLTRRDHLEQVLATFAVILIVTDLVRMIFGPAPLPLRLPELFTGSIRMMPGLAYPIWRLVVIGAGLAVAFLLWVLITRTRTGMLLRAGSTHPEMVSALGVDIDRVFLFVFAFGAMLAGFAGAMAGPILSIEPAMGDNVLILAFVVIVIGGIGAVRGALVASLIVGLVDTLGRAFATDLLRLVVDRSAAAQAGPAIASMAIYVFMAAVLIFKPTGLFTGERAWTRTR</sequence>
<feature type="transmembrane region" description="Helical" evidence="9">
    <location>
        <begin position="66"/>
        <end position="85"/>
    </location>
</feature>
<evidence type="ECO:0000256" key="3">
    <source>
        <dbReference type="ARBA" id="ARBA00022475"/>
    </source>
</evidence>
<keyword evidence="3" id="KW-1003">Cell membrane</keyword>
<comment type="similarity">
    <text evidence="8">Belongs to the binding-protein-dependent transport system permease family. LivHM subfamily.</text>
</comment>
<keyword evidence="6 9" id="KW-1133">Transmembrane helix</keyword>
<evidence type="ECO:0000256" key="2">
    <source>
        <dbReference type="ARBA" id="ARBA00022448"/>
    </source>
</evidence>
<evidence type="ECO:0000256" key="8">
    <source>
        <dbReference type="ARBA" id="ARBA00037998"/>
    </source>
</evidence>
<keyword evidence="7 9" id="KW-0472">Membrane</keyword>
<dbReference type="Proteomes" id="UP000292781">
    <property type="component" value="Unassembled WGS sequence"/>
</dbReference>
<keyword evidence="2" id="KW-0813">Transport</keyword>
<evidence type="ECO:0000256" key="5">
    <source>
        <dbReference type="ARBA" id="ARBA00022970"/>
    </source>
</evidence>
<dbReference type="PANTHER" id="PTHR11795">
    <property type="entry name" value="BRANCHED-CHAIN AMINO ACID TRANSPORT SYSTEM PERMEASE PROTEIN LIVH"/>
    <property type="match status" value="1"/>
</dbReference>
<dbReference type="PANTHER" id="PTHR11795:SF442">
    <property type="entry name" value="ABC TRANSPORTER ATP-BINDING PROTEIN"/>
    <property type="match status" value="1"/>
</dbReference>